<proteinExistence type="predicted"/>
<dbReference type="PANTHER" id="PTHR43784:SF2">
    <property type="entry name" value="GDSL-LIKE LIPASE_ACYLHYDROLASE, PUTATIVE (AFU_ORTHOLOGUE AFUA_2G00820)-RELATED"/>
    <property type="match status" value="1"/>
</dbReference>
<evidence type="ECO:0000313" key="2">
    <source>
        <dbReference type="EMBL" id="MFD1046625.1"/>
    </source>
</evidence>
<feature type="domain" description="SGNH hydrolase-type esterase" evidence="1">
    <location>
        <begin position="4"/>
        <end position="126"/>
    </location>
</feature>
<comment type="caution">
    <text evidence="2">The sequence shown here is derived from an EMBL/GenBank/DDBJ whole genome shotgun (WGS) entry which is preliminary data.</text>
</comment>
<protein>
    <submittedName>
        <fullName evidence="2">GDSL-type esterase/lipase family protein</fullName>
    </submittedName>
</protein>
<sequence length="138" mass="15158">RPGARWIILLEGVNDMLFALMPGMPESERATAADIITGYRLLIARARLHDITIIGCTLPPISDAPVFTPEFQDLHQQVNRWIRDSGEFDAVADLEAALKDPAAPTRMRTGLLSSDGVHPNDAGHAAIAEVFDLDLFRK</sequence>
<keyword evidence="3" id="KW-1185">Reference proteome</keyword>
<dbReference type="InterPro" id="IPR053140">
    <property type="entry name" value="GDSL_Rv0518-like"/>
</dbReference>
<organism evidence="2 3">
    <name type="scientific">Kibdelosporangium lantanae</name>
    <dbReference type="NCBI Taxonomy" id="1497396"/>
    <lineage>
        <taxon>Bacteria</taxon>
        <taxon>Bacillati</taxon>
        <taxon>Actinomycetota</taxon>
        <taxon>Actinomycetes</taxon>
        <taxon>Pseudonocardiales</taxon>
        <taxon>Pseudonocardiaceae</taxon>
        <taxon>Kibdelosporangium</taxon>
    </lineage>
</organism>
<dbReference type="Pfam" id="PF13472">
    <property type="entry name" value="Lipase_GDSL_2"/>
    <property type="match status" value="1"/>
</dbReference>
<dbReference type="Proteomes" id="UP001597045">
    <property type="component" value="Unassembled WGS sequence"/>
</dbReference>
<evidence type="ECO:0000259" key="1">
    <source>
        <dbReference type="Pfam" id="PF13472"/>
    </source>
</evidence>
<feature type="non-terminal residue" evidence="2">
    <location>
        <position position="1"/>
    </location>
</feature>
<evidence type="ECO:0000313" key="3">
    <source>
        <dbReference type="Proteomes" id="UP001597045"/>
    </source>
</evidence>
<dbReference type="PANTHER" id="PTHR43784">
    <property type="entry name" value="GDSL-LIKE LIPASE/ACYLHYDROLASE, PUTATIVE (AFU_ORTHOLOGUE AFUA_2G00820)-RELATED"/>
    <property type="match status" value="1"/>
</dbReference>
<dbReference type="SUPFAM" id="SSF52266">
    <property type="entry name" value="SGNH hydrolase"/>
    <property type="match status" value="1"/>
</dbReference>
<dbReference type="InterPro" id="IPR036514">
    <property type="entry name" value="SGNH_hydro_sf"/>
</dbReference>
<name>A0ABW3MAD4_9PSEU</name>
<reference evidence="3" key="1">
    <citation type="journal article" date="2019" name="Int. J. Syst. Evol. Microbiol.">
        <title>The Global Catalogue of Microorganisms (GCM) 10K type strain sequencing project: providing services to taxonomists for standard genome sequencing and annotation.</title>
        <authorList>
            <consortium name="The Broad Institute Genomics Platform"/>
            <consortium name="The Broad Institute Genome Sequencing Center for Infectious Disease"/>
            <person name="Wu L."/>
            <person name="Ma J."/>
        </authorList>
    </citation>
    <scope>NUCLEOTIDE SEQUENCE [LARGE SCALE GENOMIC DNA]</scope>
    <source>
        <strain evidence="3">JCM 31486</strain>
    </source>
</reference>
<dbReference type="EMBL" id="JBHTIS010000730">
    <property type="protein sequence ID" value="MFD1046625.1"/>
    <property type="molecule type" value="Genomic_DNA"/>
</dbReference>
<dbReference type="InterPro" id="IPR013830">
    <property type="entry name" value="SGNH_hydro"/>
</dbReference>
<accession>A0ABW3MAD4</accession>
<dbReference type="Gene3D" id="3.40.50.1110">
    <property type="entry name" value="SGNH hydrolase"/>
    <property type="match status" value="1"/>
</dbReference>
<gene>
    <name evidence="2" type="ORF">ACFQ1S_14215</name>
</gene>